<evidence type="ECO:0000256" key="7">
    <source>
        <dbReference type="ARBA" id="ARBA00022741"/>
    </source>
</evidence>
<keyword evidence="6 19" id="KW-0812">Transmembrane</keyword>
<protein>
    <submittedName>
        <fullName evidence="20">Prokaryotic diacylglycerol kinase</fullName>
    </submittedName>
</protein>
<comment type="subcellular location">
    <subcellularLocation>
        <location evidence="1">Cell membrane</location>
        <topology evidence="1">Multi-pass membrane protein</topology>
    </subcellularLocation>
</comment>
<evidence type="ECO:0000256" key="14">
    <source>
        <dbReference type="ARBA" id="ARBA00023264"/>
    </source>
</evidence>
<keyword evidence="21" id="KW-1185">Reference proteome</keyword>
<feature type="binding site" evidence="17">
    <location>
        <position position="78"/>
    </location>
    <ligand>
        <name>ATP</name>
        <dbReference type="ChEBI" id="CHEBI:30616"/>
    </ligand>
</feature>
<dbReference type="eggNOG" id="COG0818">
    <property type="taxonomic scope" value="Bacteria"/>
</dbReference>
<feature type="binding site" evidence="17">
    <location>
        <begin position="96"/>
        <end position="97"/>
    </location>
    <ligand>
        <name>ATP</name>
        <dbReference type="ChEBI" id="CHEBI:30616"/>
    </ligand>
</feature>
<dbReference type="GO" id="GO:0005524">
    <property type="term" value="F:ATP binding"/>
    <property type="evidence" value="ECO:0007669"/>
    <property type="project" value="UniProtKB-KW"/>
</dbReference>
<evidence type="ECO:0000256" key="6">
    <source>
        <dbReference type="ARBA" id="ARBA00022692"/>
    </source>
</evidence>
<feature type="transmembrane region" description="Helical" evidence="19">
    <location>
        <begin position="98"/>
        <end position="119"/>
    </location>
</feature>
<dbReference type="GeneID" id="93210304"/>
<dbReference type="GO" id="GO:0016301">
    <property type="term" value="F:kinase activity"/>
    <property type="evidence" value="ECO:0007669"/>
    <property type="project" value="UniProtKB-KW"/>
</dbReference>
<keyword evidence="5" id="KW-0808">Transferase</keyword>
<feature type="binding site" evidence="18">
    <location>
        <position position="78"/>
    </location>
    <ligand>
        <name>a divalent metal cation</name>
        <dbReference type="ChEBI" id="CHEBI:60240"/>
    </ligand>
</feature>
<evidence type="ECO:0000256" key="5">
    <source>
        <dbReference type="ARBA" id="ARBA00022679"/>
    </source>
</evidence>
<dbReference type="GO" id="GO:0046872">
    <property type="term" value="F:metal ion binding"/>
    <property type="evidence" value="ECO:0007669"/>
    <property type="project" value="UniProtKB-KW"/>
</dbReference>
<organism evidence="20 21">
    <name type="scientific">Fannyhessea vaginae DSM 15829</name>
    <dbReference type="NCBI Taxonomy" id="525256"/>
    <lineage>
        <taxon>Bacteria</taxon>
        <taxon>Bacillati</taxon>
        <taxon>Actinomycetota</taxon>
        <taxon>Coriobacteriia</taxon>
        <taxon>Coriobacteriales</taxon>
        <taxon>Atopobiaceae</taxon>
        <taxon>Fannyhessea</taxon>
    </lineage>
</organism>
<keyword evidence="11" id="KW-0443">Lipid metabolism</keyword>
<keyword evidence="10 19" id="KW-1133">Transmembrane helix</keyword>
<comment type="cofactor">
    <cofactor evidence="18">
        <name>Mg(2+)</name>
        <dbReference type="ChEBI" id="CHEBI:18420"/>
    </cofactor>
    <text evidence="18">Mn(2+), Zn(2+), Cd(2+) and Co(2+) support activity to lesser extents.</text>
</comment>
<dbReference type="GO" id="GO:0008654">
    <property type="term" value="P:phospholipid biosynthetic process"/>
    <property type="evidence" value="ECO:0007669"/>
    <property type="project" value="UniProtKB-KW"/>
</dbReference>
<accession>F1T4W1</accession>
<proteinExistence type="inferred from homology"/>
<dbReference type="InterPro" id="IPR000829">
    <property type="entry name" value="DAGK"/>
</dbReference>
<dbReference type="EMBL" id="ACGK02000001">
    <property type="protein sequence ID" value="EGF23755.1"/>
    <property type="molecule type" value="Genomic_DNA"/>
</dbReference>
<comment type="similarity">
    <text evidence="2">Belongs to the bacterial diacylglycerol kinase family.</text>
</comment>
<gene>
    <name evidence="20" type="ORF">HMPREF0091_10702</name>
</gene>
<dbReference type="Pfam" id="PF01219">
    <property type="entry name" value="DAGK_prokar"/>
    <property type="match status" value="1"/>
</dbReference>
<keyword evidence="7 17" id="KW-0547">Nucleotide-binding</keyword>
<dbReference type="Proteomes" id="UP000005947">
    <property type="component" value="Unassembled WGS sequence"/>
</dbReference>
<evidence type="ECO:0000256" key="2">
    <source>
        <dbReference type="ARBA" id="ARBA00005967"/>
    </source>
</evidence>
<feature type="binding site" evidence="17">
    <location>
        <position position="30"/>
    </location>
    <ligand>
        <name>ATP</name>
        <dbReference type="ChEBI" id="CHEBI:30616"/>
    </ligand>
</feature>
<dbReference type="GO" id="GO:0005886">
    <property type="term" value="C:plasma membrane"/>
    <property type="evidence" value="ECO:0007669"/>
    <property type="project" value="UniProtKB-SubCell"/>
</dbReference>
<feature type="binding site" evidence="16">
    <location>
        <position position="71"/>
    </location>
    <ligand>
        <name>substrate</name>
    </ligand>
</feature>
<name>F1T4W1_9ACTN</name>
<sequence length="125" mass="13573">MIPGKHPKHPNFRRSFLFAIQGFCTAIHQERNIRVMLVVGVIGCVLGFLVCFDVLAWCIYILCCGCVISAELFNTSIEAVVDLVSPEFHPLAGKAKDIAAAAVWVLCLMVGVVGLGLYLRALGLL</sequence>
<evidence type="ECO:0000256" key="17">
    <source>
        <dbReference type="PIRSR" id="PIRSR600829-3"/>
    </source>
</evidence>
<dbReference type="Gene3D" id="1.10.287.3610">
    <property type="match status" value="1"/>
</dbReference>
<evidence type="ECO:0000256" key="13">
    <source>
        <dbReference type="ARBA" id="ARBA00023209"/>
    </source>
</evidence>
<dbReference type="InterPro" id="IPR033717">
    <property type="entry name" value="UDPK"/>
</dbReference>
<dbReference type="CDD" id="cd14265">
    <property type="entry name" value="UDPK_IM_like"/>
    <property type="match status" value="1"/>
</dbReference>
<keyword evidence="3" id="KW-1003">Cell membrane</keyword>
<evidence type="ECO:0000256" key="12">
    <source>
        <dbReference type="ARBA" id="ARBA00023136"/>
    </source>
</evidence>
<feature type="transmembrane region" description="Helical" evidence="19">
    <location>
        <begin position="37"/>
        <end position="70"/>
    </location>
</feature>
<evidence type="ECO:0000256" key="3">
    <source>
        <dbReference type="ARBA" id="ARBA00022475"/>
    </source>
</evidence>
<feature type="binding site" evidence="17">
    <location>
        <begin position="87"/>
        <end position="89"/>
    </location>
    <ligand>
        <name>ATP</name>
        <dbReference type="ChEBI" id="CHEBI:30616"/>
    </ligand>
</feature>
<evidence type="ECO:0000256" key="15">
    <source>
        <dbReference type="PIRSR" id="PIRSR600829-1"/>
    </source>
</evidence>
<evidence type="ECO:0000256" key="16">
    <source>
        <dbReference type="PIRSR" id="PIRSR600829-2"/>
    </source>
</evidence>
<keyword evidence="9 17" id="KW-0067">ATP-binding</keyword>
<evidence type="ECO:0000313" key="20">
    <source>
        <dbReference type="EMBL" id="EGF23755.1"/>
    </source>
</evidence>
<keyword evidence="4" id="KW-0444">Lipid biosynthesis</keyword>
<evidence type="ECO:0000256" key="11">
    <source>
        <dbReference type="ARBA" id="ARBA00023098"/>
    </source>
</evidence>
<evidence type="ECO:0000256" key="18">
    <source>
        <dbReference type="PIRSR" id="PIRSR600829-4"/>
    </source>
</evidence>
<keyword evidence="14" id="KW-1208">Phospholipid metabolism</keyword>
<evidence type="ECO:0000256" key="19">
    <source>
        <dbReference type="SAM" id="Phobius"/>
    </source>
</evidence>
<keyword evidence="13" id="KW-0594">Phospholipid biosynthesis</keyword>
<dbReference type="AlphaFoldDB" id="F1T4W1"/>
<dbReference type="InterPro" id="IPR036945">
    <property type="entry name" value="DAGK_sf"/>
</dbReference>
<evidence type="ECO:0000256" key="8">
    <source>
        <dbReference type="ARBA" id="ARBA00022777"/>
    </source>
</evidence>
<evidence type="ECO:0000256" key="10">
    <source>
        <dbReference type="ARBA" id="ARBA00022989"/>
    </source>
</evidence>
<keyword evidence="18" id="KW-0479">Metal-binding</keyword>
<keyword evidence="12 19" id="KW-0472">Membrane</keyword>
<dbReference type="RefSeq" id="WP_006302884.1">
    <property type="nucleotide sequence ID" value="NZ_ACGK02000001.1"/>
</dbReference>
<keyword evidence="8 20" id="KW-0418">Kinase</keyword>
<feature type="binding site" evidence="18">
    <location>
        <position position="30"/>
    </location>
    <ligand>
        <name>a divalent metal cation</name>
        <dbReference type="ChEBI" id="CHEBI:60240"/>
    </ligand>
</feature>
<dbReference type="OrthoDB" id="9796011at2"/>
<evidence type="ECO:0000313" key="21">
    <source>
        <dbReference type="Proteomes" id="UP000005947"/>
    </source>
</evidence>
<evidence type="ECO:0000256" key="1">
    <source>
        <dbReference type="ARBA" id="ARBA00004651"/>
    </source>
</evidence>
<dbReference type="PANTHER" id="PTHR34299:SF1">
    <property type="entry name" value="DIACYLGLYCEROL KINASE"/>
    <property type="match status" value="1"/>
</dbReference>
<comment type="caution">
    <text evidence="20">The sequence shown here is derived from an EMBL/GenBank/DDBJ whole genome shotgun (WGS) entry which is preliminary data.</text>
</comment>
<dbReference type="PANTHER" id="PTHR34299">
    <property type="entry name" value="DIACYLGLYCEROL KINASE"/>
    <property type="match status" value="1"/>
</dbReference>
<keyword evidence="18" id="KW-0460">Magnesium</keyword>
<evidence type="ECO:0000256" key="4">
    <source>
        <dbReference type="ARBA" id="ARBA00022516"/>
    </source>
</evidence>
<feature type="active site" description="Proton acceptor" evidence="15">
    <location>
        <position position="71"/>
    </location>
</feature>
<evidence type="ECO:0000256" key="9">
    <source>
        <dbReference type="ARBA" id="ARBA00022840"/>
    </source>
</evidence>
<reference evidence="20 21" key="1">
    <citation type="submission" date="2011-02" db="EMBL/GenBank/DDBJ databases">
        <authorList>
            <person name="Muzny D."/>
            <person name="Qin X."/>
            <person name="Buhay C."/>
            <person name="Dugan-Rocha S."/>
            <person name="Ding Y."/>
            <person name="Chen G."/>
            <person name="Hawes A."/>
            <person name="Holder M."/>
            <person name="Jhangiani S."/>
            <person name="Johnson A."/>
            <person name="Khan Z."/>
            <person name="Li Z."/>
            <person name="Liu W."/>
            <person name="Liu X."/>
            <person name="Perez L."/>
            <person name="Shen H."/>
            <person name="Wang Q."/>
            <person name="Watt J."/>
            <person name="Xi L."/>
            <person name="Xin Y."/>
            <person name="Zhou J."/>
            <person name="Deng J."/>
            <person name="Jiang H."/>
            <person name="Liu Y."/>
            <person name="Qu J."/>
            <person name="Song X.-Z."/>
            <person name="Zhang L."/>
            <person name="Villasana D."/>
            <person name="Johnson A."/>
            <person name="Liu J."/>
            <person name="Liyanage D."/>
            <person name="Lorensuhewa L."/>
            <person name="Robinson T."/>
            <person name="Song A."/>
            <person name="Song B.-B."/>
            <person name="Dinh H."/>
            <person name="Thornton R."/>
            <person name="Coyle M."/>
            <person name="Francisco L."/>
            <person name="Jackson L."/>
            <person name="Javaid M."/>
            <person name="Korchina V."/>
            <person name="Kovar C."/>
            <person name="Mata R."/>
            <person name="Mathew T."/>
            <person name="Ngo R."/>
            <person name="Nguyen L."/>
            <person name="Nguyen N."/>
            <person name="Okwuonu G."/>
            <person name="Ongeri F."/>
            <person name="Pham C."/>
            <person name="Simmons D."/>
            <person name="Wilczek-Boney K."/>
            <person name="Hale W."/>
            <person name="Jakkamsetti A."/>
            <person name="Pham P."/>
            <person name="Ruth R."/>
            <person name="San Lucas F."/>
            <person name="Warren J."/>
            <person name="Zhang J."/>
            <person name="Zhao Z."/>
            <person name="Zhou C."/>
            <person name="Zhu D."/>
            <person name="Lee S."/>
            <person name="Bess C."/>
            <person name="Blankenburg K."/>
            <person name="Forbes L."/>
            <person name="Fu Q."/>
            <person name="Gubbala S."/>
            <person name="Hirani K."/>
            <person name="Jayaseelan J.C."/>
            <person name="Lara F."/>
            <person name="Munidasa M."/>
            <person name="Palculict T."/>
            <person name="Patil S."/>
            <person name="Pu L.-L."/>
            <person name="Saada N."/>
            <person name="Tang L."/>
            <person name="Weissenberger G."/>
            <person name="Zhu Y."/>
            <person name="Hemphill L."/>
            <person name="Shang Y."/>
            <person name="Youmans B."/>
            <person name="Ayvaz T."/>
            <person name="Ross M."/>
            <person name="Santibanez J."/>
            <person name="Aqrawi P."/>
            <person name="Gross S."/>
            <person name="Joshi V."/>
            <person name="Fowler G."/>
            <person name="Nazareth L."/>
            <person name="Reid J."/>
            <person name="Worley K."/>
            <person name="Petrosino J."/>
            <person name="Highlander S."/>
            <person name="Gibbs R."/>
        </authorList>
    </citation>
    <scope>NUCLEOTIDE SEQUENCE [LARGE SCALE GENOMIC DNA]</scope>
    <source>
        <strain evidence="20 21">DSM 15829</strain>
    </source>
</reference>